<proteinExistence type="predicted"/>
<evidence type="ECO:0000313" key="8">
    <source>
        <dbReference type="Proteomes" id="UP000248257"/>
    </source>
</evidence>
<keyword evidence="5" id="KW-0472">Membrane</keyword>
<keyword evidence="4" id="KW-1133">Transmembrane helix</keyword>
<dbReference type="RefSeq" id="WP_061276298.1">
    <property type="nucleotide sequence ID" value="NZ_CBCRXN010000019.1"/>
</dbReference>
<comment type="subcellular location">
    <subcellularLocation>
        <location evidence="1">Cell membrane</location>
        <topology evidence="1">Multi-pass membrane protein</topology>
    </subcellularLocation>
</comment>
<keyword evidence="8" id="KW-1185">Reference proteome</keyword>
<evidence type="ECO:0000256" key="3">
    <source>
        <dbReference type="ARBA" id="ARBA00022692"/>
    </source>
</evidence>
<evidence type="ECO:0000256" key="1">
    <source>
        <dbReference type="ARBA" id="ARBA00004651"/>
    </source>
</evidence>
<comment type="caution">
    <text evidence="7">The sequence shown here is derived from an EMBL/GenBank/DDBJ whole genome shotgun (WGS) entry which is preliminary data.</text>
</comment>
<dbReference type="AlphaFoldDB" id="A0A318PTG2"/>
<dbReference type="PANTHER" id="PTHR47755">
    <property type="entry name" value="CELL DIVISION PROTEIN FTSX"/>
    <property type="match status" value="1"/>
</dbReference>
<gene>
    <name evidence="7" type="ORF">CFR75_00935</name>
</gene>
<dbReference type="Proteomes" id="UP000248257">
    <property type="component" value="Unassembled WGS sequence"/>
</dbReference>
<evidence type="ECO:0000313" key="7">
    <source>
        <dbReference type="EMBL" id="PYD58838.1"/>
    </source>
</evidence>
<dbReference type="OrthoDB" id="7283531at2"/>
<dbReference type="InterPro" id="IPR003838">
    <property type="entry name" value="ABC3_permease_C"/>
</dbReference>
<sequence>MARQRYHDGLALRQALPGRFLPFLVGSMAFLAALALAGGIAAHSLSQRWTHGAGAVTTVQVPGPTDPATITAAMGQMPATRIDAVLATIAATPGITDTHRLSDAELRALLAPWIEQTGDPSLPLPAVIELHTAPGQDAAASLLPRLQAQAPGVLMEHDSVWSDRLAALAGSLQACAGLAVLVVMTVAVCVVMAATRAGLLTRRQAIGLIHALGATDSYISARFATRVGLLALWGGVWGSVLALPMLLALSHLAAPFTAMGDAPATTPDWRDVHAWSALLPSALLWMLVIVPPAAGLTGWATTQLTVRAWLRRLP</sequence>
<evidence type="ECO:0000256" key="4">
    <source>
        <dbReference type="ARBA" id="ARBA00022989"/>
    </source>
</evidence>
<reference evidence="7 8" key="1">
    <citation type="submission" date="2017-07" db="EMBL/GenBank/DDBJ databases">
        <title>A draft genome sequence of Komagataeibacter xylinus LMG 1515.</title>
        <authorList>
            <person name="Skraban J."/>
            <person name="Cleenwerck I."/>
            <person name="Vandamme P."/>
            <person name="Trcek J."/>
        </authorList>
    </citation>
    <scope>NUCLEOTIDE SEQUENCE [LARGE SCALE GENOMIC DNA]</scope>
    <source>
        <strain evidence="7 8">LMG 1515</strain>
    </source>
</reference>
<dbReference type="GO" id="GO:0032153">
    <property type="term" value="C:cell division site"/>
    <property type="evidence" value="ECO:0007669"/>
    <property type="project" value="TreeGrafter"/>
</dbReference>
<evidence type="ECO:0000256" key="5">
    <source>
        <dbReference type="ARBA" id="ARBA00023136"/>
    </source>
</evidence>
<dbReference type="GO" id="GO:0005886">
    <property type="term" value="C:plasma membrane"/>
    <property type="evidence" value="ECO:0007669"/>
    <property type="project" value="UniProtKB-SubCell"/>
</dbReference>
<keyword evidence="2" id="KW-1003">Cell membrane</keyword>
<organism evidence="7 8">
    <name type="scientific">Komagataeibacter xylinus</name>
    <name type="common">Gluconacetobacter xylinus</name>
    <dbReference type="NCBI Taxonomy" id="28448"/>
    <lineage>
        <taxon>Bacteria</taxon>
        <taxon>Pseudomonadati</taxon>
        <taxon>Pseudomonadota</taxon>
        <taxon>Alphaproteobacteria</taxon>
        <taxon>Acetobacterales</taxon>
        <taxon>Acetobacteraceae</taxon>
        <taxon>Komagataeibacter</taxon>
    </lineage>
</organism>
<evidence type="ECO:0000259" key="6">
    <source>
        <dbReference type="Pfam" id="PF02687"/>
    </source>
</evidence>
<dbReference type="STRING" id="1220579.GCA_001571345_03027"/>
<protein>
    <submittedName>
        <fullName evidence="7">ABC transporter permease</fullName>
    </submittedName>
</protein>
<dbReference type="EMBL" id="NKUC01000001">
    <property type="protein sequence ID" value="PYD58838.1"/>
    <property type="molecule type" value="Genomic_DNA"/>
</dbReference>
<dbReference type="PANTHER" id="PTHR47755:SF1">
    <property type="entry name" value="CELL DIVISION PROTEIN FTSX"/>
    <property type="match status" value="1"/>
</dbReference>
<keyword evidence="3" id="KW-0812">Transmembrane</keyword>
<evidence type="ECO:0000256" key="2">
    <source>
        <dbReference type="ARBA" id="ARBA00022475"/>
    </source>
</evidence>
<name>A0A318PTG2_KOMXY</name>
<dbReference type="GO" id="GO:0051301">
    <property type="term" value="P:cell division"/>
    <property type="evidence" value="ECO:0007669"/>
    <property type="project" value="InterPro"/>
</dbReference>
<feature type="domain" description="ABC3 transporter permease C-terminal" evidence="6">
    <location>
        <begin position="178"/>
        <end position="293"/>
    </location>
</feature>
<dbReference type="InterPro" id="IPR004513">
    <property type="entry name" value="FtsX"/>
</dbReference>
<dbReference type="Pfam" id="PF02687">
    <property type="entry name" value="FtsX"/>
    <property type="match status" value="1"/>
</dbReference>
<accession>A0A318PTG2</accession>